<dbReference type="Gene3D" id="1.20.1640.10">
    <property type="entry name" value="Multidrug efflux transporter AcrB transmembrane domain"/>
    <property type="match status" value="2"/>
</dbReference>
<dbReference type="InterPro" id="IPR000731">
    <property type="entry name" value="SSD"/>
</dbReference>
<dbReference type="Proteomes" id="UP001165060">
    <property type="component" value="Unassembled WGS sequence"/>
</dbReference>
<accession>A0ABQ6MGS3</accession>
<feature type="compositionally biased region" description="Low complexity" evidence="3">
    <location>
        <begin position="1292"/>
        <end position="1301"/>
    </location>
</feature>
<feature type="compositionally biased region" description="Pro residues" evidence="3">
    <location>
        <begin position="1044"/>
        <end position="1072"/>
    </location>
</feature>
<feature type="transmembrane region" description="Helical" evidence="4">
    <location>
        <begin position="486"/>
        <end position="506"/>
    </location>
</feature>
<feature type="compositionally biased region" description="Low complexity" evidence="3">
    <location>
        <begin position="1073"/>
        <end position="1089"/>
    </location>
</feature>
<keyword evidence="2" id="KW-0245">EGF-like domain</keyword>
<sequence length="2062" mass="222567">MAGSDSTCALTDTVVFSALVGGYVVFSLIMMALTYCCTKKKDADEWKKDRFMYTEYMGRWPVLNFLITALLLIVASGLSIFTPCGEIKPFTIDKETENYIKSENEQTNNYDALLSAVEETKLNGGWPYRRRLGEGAPRKAEFLPSLFPYEMAEQELGFFEHNLGLQDSQSHPYADVFWGAEADDPFPNLHIPHDPYIWDADYYESAIPRAISEHPSMMIHFDEDQDRAVEISDGGRSLTSNSYFSTTVTFVYLRKNLPSNIFNDADFYNIRAFEKRTMALPDYKAFCRPLSYYSGVEKDDDPKDGYDDCAEQASAVSNWFFDCIESDECDMGRNGEEGLLNIDDTLKSMSQSGVNSFMDVFFSLDFRQSNLTRSTFNFQADSEGGKTKFYEWLTTIVVPIARSSKTDTYNVLYYDGGYLFDWEVDQAVFNDAKWSGLAFIAVFLFVWMHTRSVIISFFGMLGVTASIPITLWIYKDVVGIDHVSILNFLSLFVIMGIGADDMFVFYDTYAVVAHENQDLLDDTPARLALTFSRAIAAMLVTSVSTAASFFANYVSSLPVIKEFGIFMGLVIVVNFCIIVIYFPTLVIIADKVCFCCKSKRRKQVVVNRGSLDSPRGFDYNRSSEDLGIGGDGAGMASPAPGNGQVPVAELASGSNTIDSAPVMMTAAAAPLAAASKVNRVETEAAEKGKGTFALPETGGAGGGGKPMLSQLKAGSGKPASKGTVGNSVRLLFGLSKKDEHDGAHYDRESFHITADDGWGIVDRFFHNSWAPMIFRMRFLIFILTIGFVVGAGILSAVNLVPADKPPSFFSEKHNIGLLEMVNQEYVASANLNLDVADAQAWGLIDQVDGSSGGGDGDGDATPVLNYCPVVDGDMCDGHGTCNSITGTCICFTNWEGTDCSSSTLSELEVGNILTSETTWIVNENEDGEPGWPETDVTLTLTNDGETKLNWYFIEGESTFGTFLSEDASMIPPWLTISDYSGSVLAGETKDILINFDPADMTCEDVDAVTCLDEFRWIFTQTGKDGSDVDMRARLNRRTLAPTGSPTPSPTLFPTVSPTPNPTGSPTTSPTPNPTVATASPTPSPTLSPTMQPTVPLCKNEVQDGDETDVDCGGGTCRNCEFGYLCLEDDDCLSGNCWEDPDVEGEVKTCFNAPTAAPTKAPTQAPTESPTPFPTLNPTVATDSPTASPTQSPTQFPTTMACDNGGMDGTETDTDCGGEDCPGCDVGDTCILDRDCASAHCDEDIGECIGAPTQTPTAAPTVATESPTLSPTGSPTPAPTKAPTTSPTPNPTNTPTASPTSSRCDDEVHNGRETGVDCGGDVCPKCAIGLGCDDESDCESRTCDADSRLCIGAPTAAPTTSPTFAPTVGECTDGNMNNGETDVDCGGLNCAGCLISQVCIVDTDCASITCDSGVCIGAPTAAPTTSPTPNPTNTPTASPTSSRCDDEVHNGRETGVDCGGDVCPKCAIGLGCDDEGDCESRTCDADSGLCIGAPTQAPTTAPPTQSPTLSPTKAPTVSPTPSPTLSPTTSPTLFPTLFPTTSPTLFPTVSPTMAPTGVNCNSAYCSHHGRCIESICSCFPGFWGKKCQYIETLEKTSHVEMDVYWGVRGIDRTTSDENFPSGMPVFDDNFDVYDADAQMFLKTSCDLFRNASDTLDTFPDGSDWLCMWEVLHDWHKENWEDLGHEKGGLPLGEKELLEALMGTEAELFQDGFFSRGFVRVDGTKIATYLMKPYIGLDMTARTIKWVRLGIDTTLEDTMAAQPAEAMEKTWQAFLDNMNEDSPEALGPARMSTFLWVRITTELSLIRSTITAWAISNVSAFIVILLFTRSLYIALMTTMCIFFIVISLLWFMVFIMRWPLGAMEALSVTIFVGMACDYCLHIAHAFMHSEAPSQHLKVRQALTMVGNSVLGAAITTIGSCVFLMFCVIIFFKKMGIIIIINTLGSLFFALIFFPAMLSIGEKTKQKVGRMSMDMARGSFTQSENEGFGNSGLGPPPSPRQVSPEPSPENSRVGEGEEERSSLVAAGGHAGGVASGIRAPDEVELTNMEDKKQYSYDGGGKTGVA</sequence>
<feature type="transmembrane region" description="Helical" evidence="4">
    <location>
        <begin position="1934"/>
        <end position="1958"/>
    </location>
</feature>
<proteinExistence type="predicted"/>
<dbReference type="CDD" id="cd00054">
    <property type="entry name" value="EGF_CA"/>
    <property type="match status" value="1"/>
</dbReference>
<feature type="transmembrane region" description="Helical" evidence="4">
    <location>
        <begin position="455"/>
        <end position="474"/>
    </location>
</feature>
<evidence type="ECO:0000313" key="8">
    <source>
        <dbReference type="Proteomes" id="UP001165060"/>
    </source>
</evidence>
<feature type="disulfide bond" evidence="2">
    <location>
        <begin position="1577"/>
        <end position="1586"/>
    </location>
</feature>
<name>A0ABQ6MGS3_9STRA</name>
<dbReference type="SMART" id="SM00181">
    <property type="entry name" value="EGF"/>
    <property type="match status" value="2"/>
</dbReference>
<dbReference type="PANTHER" id="PTHR46687">
    <property type="entry name" value="PROTEIN DISPATCHED HOMOLOG 3"/>
    <property type="match status" value="1"/>
</dbReference>
<evidence type="ECO:0000256" key="4">
    <source>
        <dbReference type="SAM" id="Phobius"/>
    </source>
</evidence>
<feature type="region of interest" description="Disordered" evidence="3">
    <location>
        <begin position="1420"/>
        <end position="1445"/>
    </location>
</feature>
<reference evidence="7 8" key="1">
    <citation type="journal article" date="2023" name="Commun. Biol.">
        <title>Genome analysis of Parmales, the sister group of diatoms, reveals the evolutionary specialization of diatoms from phago-mixotrophs to photoautotrophs.</title>
        <authorList>
            <person name="Ban H."/>
            <person name="Sato S."/>
            <person name="Yoshikawa S."/>
            <person name="Yamada K."/>
            <person name="Nakamura Y."/>
            <person name="Ichinomiya M."/>
            <person name="Sato N."/>
            <person name="Blanc-Mathieu R."/>
            <person name="Endo H."/>
            <person name="Kuwata A."/>
            <person name="Ogata H."/>
        </authorList>
    </citation>
    <scope>NUCLEOTIDE SEQUENCE [LARGE SCALE GENOMIC DNA]</scope>
</reference>
<dbReference type="Gene3D" id="2.60.120.260">
    <property type="entry name" value="Galactose-binding domain-like"/>
    <property type="match status" value="1"/>
</dbReference>
<feature type="disulfide bond" evidence="2">
    <location>
        <begin position="890"/>
        <end position="899"/>
    </location>
</feature>
<feature type="compositionally biased region" description="Low complexity" evidence="3">
    <location>
        <begin position="1505"/>
        <end position="1516"/>
    </location>
</feature>
<feature type="transmembrane region" description="Helical" evidence="4">
    <location>
        <begin position="1906"/>
        <end position="1928"/>
    </location>
</feature>
<dbReference type="InterPro" id="IPR000742">
    <property type="entry name" value="EGF"/>
</dbReference>
<keyword evidence="4" id="KW-1133">Transmembrane helix</keyword>
<feature type="domain" description="EGF-like" evidence="5">
    <location>
        <begin position="1555"/>
        <end position="1587"/>
    </location>
</feature>
<feature type="region of interest" description="Disordered" evidence="3">
    <location>
        <begin position="1038"/>
        <end position="1089"/>
    </location>
</feature>
<comment type="caution">
    <text evidence="7">The sequence shown here is derived from an EMBL/GenBank/DDBJ whole genome shotgun (WGS) entry which is preliminary data.</text>
</comment>
<feature type="transmembrane region" description="Helical" evidence="4">
    <location>
        <begin position="563"/>
        <end position="589"/>
    </location>
</feature>
<evidence type="ECO:0000256" key="3">
    <source>
        <dbReference type="SAM" id="MobiDB-lite"/>
    </source>
</evidence>
<feature type="region of interest" description="Disordered" evidence="3">
    <location>
        <begin position="1978"/>
        <end position="2062"/>
    </location>
</feature>
<dbReference type="PROSITE" id="PS50156">
    <property type="entry name" value="SSD"/>
    <property type="match status" value="1"/>
</dbReference>
<feature type="transmembrane region" description="Helical" evidence="4">
    <location>
        <begin position="1864"/>
        <end position="1885"/>
    </location>
</feature>
<evidence type="ECO:0000313" key="7">
    <source>
        <dbReference type="EMBL" id="GMI25814.1"/>
    </source>
</evidence>
<feature type="transmembrane region" description="Helical" evidence="4">
    <location>
        <begin position="1838"/>
        <end position="1858"/>
    </location>
</feature>
<dbReference type="InterPro" id="IPR013783">
    <property type="entry name" value="Ig-like_fold"/>
</dbReference>
<dbReference type="InterPro" id="IPR013111">
    <property type="entry name" value="EGF_extracell"/>
</dbReference>
<comment type="caution">
    <text evidence="2">Lacks conserved residue(s) required for the propagation of feature annotation.</text>
</comment>
<evidence type="ECO:0000256" key="2">
    <source>
        <dbReference type="PROSITE-ProRule" id="PRU00076"/>
    </source>
</evidence>
<dbReference type="SUPFAM" id="SSF82866">
    <property type="entry name" value="Multidrug efflux transporter AcrB transmembrane domain"/>
    <property type="match status" value="2"/>
</dbReference>
<feature type="compositionally biased region" description="Low complexity" evidence="3">
    <location>
        <begin position="1432"/>
        <end position="1441"/>
    </location>
</feature>
<feature type="transmembrane region" description="Helical" evidence="4">
    <location>
        <begin position="14"/>
        <end position="37"/>
    </location>
</feature>
<dbReference type="PRINTS" id="PR01217">
    <property type="entry name" value="PRICHEXTENSN"/>
</dbReference>
<feature type="compositionally biased region" description="Basic and acidic residues" evidence="3">
    <location>
        <begin position="2009"/>
        <end position="2018"/>
    </location>
</feature>
<feature type="transmembrane region" description="Helical" evidence="4">
    <location>
        <begin position="432"/>
        <end position="448"/>
    </location>
</feature>
<dbReference type="PANTHER" id="PTHR46687:SF1">
    <property type="entry name" value="PROTEIN DISPATCHED HOMOLOG 3"/>
    <property type="match status" value="1"/>
</dbReference>
<dbReference type="InterPro" id="IPR053958">
    <property type="entry name" value="HMGCR/SNAP/NPC1-like_SSD"/>
</dbReference>
<organism evidence="7 8">
    <name type="scientific">Tetraparma gracilis</name>
    <dbReference type="NCBI Taxonomy" id="2962635"/>
    <lineage>
        <taxon>Eukaryota</taxon>
        <taxon>Sar</taxon>
        <taxon>Stramenopiles</taxon>
        <taxon>Ochrophyta</taxon>
        <taxon>Bolidophyceae</taxon>
        <taxon>Parmales</taxon>
        <taxon>Triparmaceae</taxon>
        <taxon>Tetraparma</taxon>
    </lineage>
</organism>
<dbReference type="Pfam" id="PF07974">
    <property type="entry name" value="EGF_2"/>
    <property type="match status" value="1"/>
</dbReference>
<dbReference type="Gene3D" id="2.60.40.10">
    <property type="entry name" value="Immunoglobulins"/>
    <property type="match status" value="1"/>
</dbReference>
<dbReference type="PROSITE" id="PS01186">
    <property type="entry name" value="EGF_2"/>
    <property type="match status" value="1"/>
</dbReference>
<feature type="transmembrane region" description="Helical" evidence="4">
    <location>
        <begin position="1808"/>
        <end position="1826"/>
    </location>
</feature>
<feature type="domain" description="SSD" evidence="6">
    <location>
        <begin position="478"/>
        <end position="588"/>
    </location>
</feature>
<keyword evidence="8" id="KW-1185">Reference proteome</keyword>
<dbReference type="EMBL" id="BRYB01000231">
    <property type="protein sequence ID" value="GMI25814.1"/>
    <property type="molecule type" value="Genomic_DNA"/>
</dbReference>
<feature type="compositionally biased region" description="Low complexity" evidence="3">
    <location>
        <begin position="1251"/>
        <end position="1272"/>
    </location>
</feature>
<feature type="domain" description="EGF-like" evidence="5">
    <location>
        <begin position="863"/>
        <end position="900"/>
    </location>
</feature>
<evidence type="ECO:0000259" key="6">
    <source>
        <dbReference type="PROSITE" id="PS50156"/>
    </source>
</evidence>
<feature type="transmembrane region" description="Helical" evidence="4">
    <location>
        <begin position="778"/>
        <end position="800"/>
    </location>
</feature>
<keyword evidence="1 2" id="KW-1015">Disulfide bond</keyword>
<feature type="transmembrane region" description="Helical" evidence="4">
    <location>
        <begin position="527"/>
        <end position="551"/>
    </location>
</feature>
<keyword evidence="4" id="KW-0812">Transmembrane</keyword>
<dbReference type="PROSITE" id="PS50026">
    <property type="entry name" value="EGF_3"/>
    <property type="match status" value="2"/>
</dbReference>
<feature type="region of interest" description="Disordered" evidence="3">
    <location>
        <begin position="1156"/>
        <end position="1197"/>
    </location>
</feature>
<keyword evidence="4" id="KW-0472">Membrane</keyword>
<dbReference type="Gene3D" id="2.10.25.10">
    <property type="entry name" value="Laminin"/>
    <property type="match status" value="1"/>
</dbReference>
<gene>
    <name evidence="7" type="ORF">TeGR_g3728</name>
</gene>
<protein>
    <submittedName>
        <fullName evidence="7">Uncharacterized protein</fullName>
    </submittedName>
</protein>
<dbReference type="InterPro" id="IPR042480">
    <property type="entry name" value="DISP3"/>
</dbReference>
<feature type="compositionally biased region" description="Pro residues" evidence="3">
    <location>
        <begin position="1273"/>
        <end position="1291"/>
    </location>
</feature>
<feature type="region of interest" description="Disordered" evidence="3">
    <location>
        <begin position="1493"/>
        <end position="1527"/>
    </location>
</feature>
<dbReference type="Pfam" id="PF12349">
    <property type="entry name" value="Sterol-sensing"/>
    <property type="match status" value="1"/>
</dbReference>
<evidence type="ECO:0000256" key="1">
    <source>
        <dbReference type="ARBA" id="ARBA00023157"/>
    </source>
</evidence>
<evidence type="ECO:0000259" key="5">
    <source>
        <dbReference type="PROSITE" id="PS50026"/>
    </source>
</evidence>
<feature type="region of interest" description="Disordered" evidence="3">
    <location>
        <begin position="1251"/>
        <end position="1305"/>
    </location>
</feature>
<feature type="transmembrane region" description="Helical" evidence="4">
    <location>
        <begin position="58"/>
        <end position="81"/>
    </location>
</feature>
<feature type="compositionally biased region" description="Low complexity" evidence="3">
    <location>
        <begin position="1180"/>
        <end position="1197"/>
    </location>
</feature>
<dbReference type="PROSITE" id="PS00022">
    <property type="entry name" value="EGF_1"/>
    <property type="match status" value="2"/>
</dbReference>
<feature type="compositionally biased region" description="Low complexity" evidence="3">
    <location>
        <begin position="1156"/>
        <end position="1166"/>
    </location>
</feature>